<sequence length="77" mass="8924">MVEAQLSCNEFASWITSQLDKLDVDLEEWKNSDRTDTTLYNRLQKTIEHLSGTVEIYEQDCAEVEYLESIHAGELLN</sequence>
<evidence type="ECO:0000313" key="1">
    <source>
        <dbReference type="EMBL" id="SVB15143.1"/>
    </source>
</evidence>
<proteinExistence type="predicted"/>
<name>A0A382BPY9_9ZZZZ</name>
<organism evidence="1">
    <name type="scientific">marine metagenome</name>
    <dbReference type="NCBI Taxonomy" id="408172"/>
    <lineage>
        <taxon>unclassified sequences</taxon>
        <taxon>metagenomes</taxon>
        <taxon>ecological metagenomes</taxon>
    </lineage>
</organism>
<accession>A0A382BPY9</accession>
<dbReference type="AlphaFoldDB" id="A0A382BPY9"/>
<dbReference type="EMBL" id="UINC01030555">
    <property type="protein sequence ID" value="SVB15143.1"/>
    <property type="molecule type" value="Genomic_DNA"/>
</dbReference>
<reference evidence="1" key="1">
    <citation type="submission" date="2018-05" db="EMBL/GenBank/DDBJ databases">
        <authorList>
            <person name="Lanie J.A."/>
            <person name="Ng W.-L."/>
            <person name="Kazmierczak K.M."/>
            <person name="Andrzejewski T.M."/>
            <person name="Davidsen T.M."/>
            <person name="Wayne K.J."/>
            <person name="Tettelin H."/>
            <person name="Glass J.I."/>
            <person name="Rusch D."/>
            <person name="Podicherti R."/>
            <person name="Tsui H.-C.T."/>
            <person name="Winkler M.E."/>
        </authorList>
    </citation>
    <scope>NUCLEOTIDE SEQUENCE</scope>
</reference>
<gene>
    <name evidence="1" type="ORF">METZ01_LOCUS167997</name>
</gene>
<protein>
    <submittedName>
        <fullName evidence="1">Uncharacterized protein</fullName>
    </submittedName>
</protein>